<keyword evidence="1" id="KW-0472">Membrane</keyword>
<organism evidence="2">
    <name type="scientific">Rhipicephalus microplus</name>
    <name type="common">Cattle tick</name>
    <name type="synonym">Boophilus microplus</name>
    <dbReference type="NCBI Taxonomy" id="6941"/>
    <lineage>
        <taxon>Eukaryota</taxon>
        <taxon>Metazoa</taxon>
        <taxon>Ecdysozoa</taxon>
        <taxon>Arthropoda</taxon>
        <taxon>Chelicerata</taxon>
        <taxon>Arachnida</taxon>
        <taxon>Acari</taxon>
        <taxon>Parasitiformes</taxon>
        <taxon>Ixodida</taxon>
        <taxon>Ixodoidea</taxon>
        <taxon>Ixodidae</taxon>
        <taxon>Rhipicephalinae</taxon>
        <taxon>Rhipicephalus</taxon>
        <taxon>Boophilus</taxon>
    </lineage>
</organism>
<feature type="transmembrane region" description="Helical" evidence="1">
    <location>
        <begin position="12"/>
        <end position="42"/>
    </location>
</feature>
<protein>
    <submittedName>
        <fullName evidence="2">Uncharacterized protein</fullName>
    </submittedName>
</protein>
<proteinExistence type="predicted"/>
<dbReference type="AlphaFoldDB" id="A0A6G5A185"/>
<keyword evidence="1" id="KW-0812">Transmembrane</keyword>
<dbReference type="EMBL" id="GIKN01002065">
    <property type="protein sequence ID" value="NIE44338.1"/>
    <property type="molecule type" value="Transcribed_RNA"/>
</dbReference>
<accession>A0A6G5A185</accession>
<keyword evidence="1" id="KW-1133">Transmembrane helix</keyword>
<name>A0A6G5A185_RHIMP</name>
<reference evidence="2" key="1">
    <citation type="submission" date="2020-03" db="EMBL/GenBank/DDBJ databases">
        <title>A transcriptome and proteome of the tick Rhipicephalus microplus shaped by the genetic composition of its hosts and developmental stage.</title>
        <authorList>
            <person name="Garcia G.R."/>
            <person name="Ribeiro J.M.C."/>
            <person name="Maruyama S.R."/>
            <person name="Gardinasse L.G."/>
            <person name="Nelson K."/>
            <person name="Ferreira B.R."/>
            <person name="Andrade T.G."/>
            <person name="Santos I.K.F.M."/>
        </authorList>
    </citation>
    <scope>NUCLEOTIDE SEQUENCE</scope>
    <source>
        <strain evidence="2">NSGR</strain>
        <tissue evidence="2">Salivary glands</tissue>
    </source>
</reference>
<evidence type="ECO:0000256" key="1">
    <source>
        <dbReference type="SAM" id="Phobius"/>
    </source>
</evidence>
<sequence>MFFFQKAHESLLLLNVVFFLFLEQYLFAKLFLLTGVVCLFMGNTWVILNSVQPFRWPCQMYWVISYQVHPVKFLPSPTM</sequence>
<evidence type="ECO:0000313" key="2">
    <source>
        <dbReference type="EMBL" id="NIE44338.1"/>
    </source>
</evidence>